<dbReference type="AlphaFoldDB" id="A0AAV6Y1N7"/>
<comment type="caution">
    <text evidence="2">The sequence shown here is derived from an EMBL/GenBank/DDBJ whole genome shotgun (WGS) entry which is preliminary data.</text>
</comment>
<sequence length="551" mass="61476">MGGSGSSSKRKSSKKKSLKTSSQKKKSRRKESKKRHRAYDSVSSYSDDESLSSESPNSKSDYKRRQNKHKKVRRDHSVSSINSDSDSLSTYDNSYKNKKKARRSRIKSNKKRTKKRHDSPDSDAKAQNVRKRKDHVVKPRKKSSKKKKSKKHVSSSSSSDSESDHTFLSSSSSSSLDRKRKRNKVTLDKEIERPRGRESHKTHKKRKTRSPSCSSRGTGGDHSISVDHSDGALAPVNNSRRLRSVITFVDQPRDEGENKEEIVYDYDDYPSPKSMDSNEGGCKRESDNYSHGAFDEKFCVENVVGEEVTELGKSGVEDDQNNVHINKSEKENEGLGGDDLELILRQKALENLRKFRSGIQTTGSRSTTDLKMNNESDVNGLSPGKFDIVQNKSTNQSFSPNAREMNQSSGPKLERDSSRSVDIEEKPNSVHIEQEPRIAKQTSDNTPDGAAILGFSEEDKAKHISGSDASPEAGATNACSSSTVKMTEPTSSVGPISGDQNLEEQQNEAQDGSEFKQKTMSVMRGGEMVQVSYKVYIPKKAPALARRQLRR</sequence>
<feature type="compositionally biased region" description="Basic and acidic residues" evidence="1">
    <location>
        <begin position="251"/>
        <end position="262"/>
    </location>
</feature>
<keyword evidence="3" id="KW-1185">Reference proteome</keyword>
<feature type="compositionally biased region" description="Basic residues" evidence="1">
    <location>
        <begin position="200"/>
        <end position="209"/>
    </location>
</feature>
<accession>A0AAV6Y1N7</accession>
<dbReference type="EMBL" id="WHWC01000003">
    <property type="protein sequence ID" value="KAG8386347.1"/>
    <property type="molecule type" value="Genomic_DNA"/>
</dbReference>
<gene>
    <name evidence="2" type="ORF">BUALT_Bualt03G0139400</name>
</gene>
<proteinExistence type="predicted"/>
<name>A0AAV6Y1N7_9LAMI</name>
<feature type="compositionally biased region" description="Low complexity" evidence="1">
    <location>
        <begin position="154"/>
        <end position="175"/>
    </location>
</feature>
<feature type="compositionally biased region" description="Low complexity" evidence="1">
    <location>
        <begin position="78"/>
        <end position="89"/>
    </location>
</feature>
<feature type="compositionally biased region" description="Basic residues" evidence="1">
    <location>
        <begin position="128"/>
        <end position="153"/>
    </location>
</feature>
<feature type="region of interest" description="Disordered" evidence="1">
    <location>
        <begin position="1"/>
        <end position="287"/>
    </location>
</feature>
<dbReference type="PANTHER" id="PTHR36808">
    <property type="entry name" value="TRANSCRIPTIONAL REGULATOR ATRX-LIKE PROTEIN"/>
    <property type="match status" value="1"/>
</dbReference>
<evidence type="ECO:0000313" key="3">
    <source>
        <dbReference type="Proteomes" id="UP000826271"/>
    </source>
</evidence>
<feature type="compositionally biased region" description="Basic residues" evidence="1">
    <location>
        <begin position="96"/>
        <end position="117"/>
    </location>
</feature>
<feature type="compositionally biased region" description="Basic residues" evidence="1">
    <location>
        <begin position="8"/>
        <end position="37"/>
    </location>
</feature>
<feature type="compositionally biased region" description="Basic residues" evidence="1">
    <location>
        <begin position="65"/>
        <end position="74"/>
    </location>
</feature>
<feature type="compositionally biased region" description="Basic and acidic residues" evidence="1">
    <location>
        <begin position="412"/>
        <end position="438"/>
    </location>
</feature>
<evidence type="ECO:0000256" key="1">
    <source>
        <dbReference type="SAM" id="MobiDB-lite"/>
    </source>
</evidence>
<protein>
    <submittedName>
        <fullName evidence="2">Uncharacterized protein</fullName>
    </submittedName>
</protein>
<feature type="region of interest" description="Disordered" evidence="1">
    <location>
        <begin position="360"/>
        <end position="516"/>
    </location>
</feature>
<evidence type="ECO:0000313" key="2">
    <source>
        <dbReference type="EMBL" id="KAG8386347.1"/>
    </source>
</evidence>
<feature type="compositionally biased region" description="Polar residues" evidence="1">
    <location>
        <begin position="360"/>
        <end position="379"/>
    </location>
</feature>
<reference evidence="2" key="1">
    <citation type="submission" date="2019-10" db="EMBL/GenBank/DDBJ databases">
        <authorList>
            <person name="Zhang R."/>
            <person name="Pan Y."/>
            <person name="Wang J."/>
            <person name="Ma R."/>
            <person name="Yu S."/>
        </authorList>
    </citation>
    <scope>NUCLEOTIDE SEQUENCE</scope>
    <source>
        <strain evidence="2">LA-IB0</strain>
        <tissue evidence="2">Leaf</tissue>
    </source>
</reference>
<dbReference type="Proteomes" id="UP000826271">
    <property type="component" value="Unassembled WGS sequence"/>
</dbReference>
<feature type="region of interest" description="Disordered" evidence="1">
    <location>
        <begin position="312"/>
        <end position="335"/>
    </location>
</feature>
<dbReference type="PANTHER" id="PTHR36808:SF1">
    <property type="entry name" value="TRANSCRIPTIONAL REGULATOR ATRX-LIKE PROTEIN"/>
    <property type="match status" value="1"/>
</dbReference>
<feature type="compositionally biased region" description="Polar residues" evidence="1">
    <location>
        <begin position="477"/>
        <end position="500"/>
    </location>
</feature>
<feature type="compositionally biased region" description="Polar residues" evidence="1">
    <location>
        <begin position="390"/>
        <end position="410"/>
    </location>
</feature>
<organism evidence="2 3">
    <name type="scientific">Buddleja alternifolia</name>
    <dbReference type="NCBI Taxonomy" id="168488"/>
    <lineage>
        <taxon>Eukaryota</taxon>
        <taxon>Viridiplantae</taxon>
        <taxon>Streptophyta</taxon>
        <taxon>Embryophyta</taxon>
        <taxon>Tracheophyta</taxon>
        <taxon>Spermatophyta</taxon>
        <taxon>Magnoliopsida</taxon>
        <taxon>eudicotyledons</taxon>
        <taxon>Gunneridae</taxon>
        <taxon>Pentapetalae</taxon>
        <taxon>asterids</taxon>
        <taxon>lamiids</taxon>
        <taxon>Lamiales</taxon>
        <taxon>Scrophulariaceae</taxon>
        <taxon>Buddlejeae</taxon>
        <taxon>Buddleja</taxon>
    </lineage>
</organism>
<feature type="compositionally biased region" description="Basic and acidic residues" evidence="1">
    <location>
        <begin position="185"/>
        <end position="199"/>
    </location>
</feature>